<keyword evidence="1" id="KW-0378">Hydrolase</keyword>
<sequence length="210" mass="22613">MSAVLTLVRHGRTAHNAAGRLQGYADVPLDEVGLTQAARVARRLAREAPRVTRIFSSDLTRAAQTAAAIGAATDVSVETSPQLREISVGIWEGRRMDELALEEPAAFAAWPITYAPPGGETVGEAGARLRRFFDELTFEHGEHVVLVSHGAAITGMLASLLSWDLAEVWRERRGDHVNTALTQLDVSGKGAPGVRVLACARHLEDASFQK</sequence>
<dbReference type="PANTHER" id="PTHR46517">
    <property type="entry name" value="FRUCTOSE-2,6-BISPHOSPHATASE TIGAR"/>
    <property type="match status" value="1"/>
</dbReference>
<name>A0A318S983_9DEIO</name>
<dbReference type="RefSeq" id="WP_110885905.1">
    <property type="nucleotide sequence ID" value="NZ_QJSX01000004.1"/>
</dbReference>
<evidence type="ECO:0000256" key="3">
    <source>
        <dbReference type="PIRSR" id="PIRSR613078-2"/>
    </source>
</evidence>
<dbReference type="SMART" id="SM00855">
    <property type="entry name" value="PGAM"/>
    <property type="match status" value="1"/>
</dbReference>
<feature type="active site" description="Proton donor/acceptor" evidence="2">
    <location>
        <position position="85"/>
    </location>
</feature>
<dbReference type="Proteomes" id="UP000248326">
    <property type="component" value="Unassembled WGS sequence"/>
</dbReference>
<dbReference type="GO" id="GO:0045820">
    <property type="term" value="P:negative regulation of glycolytic process"/>
    <property type="evidence" value="ECO:0007669"/>
    <property type="project" value="TreeGrafter"/>
</dbReference>
<dbReference type="GO" id="GO:0004331">
    <property type="term" value="F:fructose-2,6-bisphosphate 2-phosphatase activity"/>
    <property type="evidence" value="ECO:0007669"/>
    <property type="project" value="TreeGrafter"/>
</dbReference>
<evidence type="ECO:0000313" key="5">
    <source>
        <dbReference type="Proteomes" id="UP000248326"/>
    </source>
</evidence>
<proteinExistence type="predicted"/>
<feature type="binding site" evidence="3">
    <location>
        <position position="61"/>
    </location>
    <ligand>
        <name>substrate</name>
    </ligand>
</feature>
<gene>
    <name evidence="4" type="ORF">DES52_10448</name>
</gene>
<evidence type="ECO:0000256" key="1">
    <source>
        <dbReference type="ARBA" id="ARBA00022801"/>
    </source>
</evidence>
<dbReference type="GO" id="GO:0043456">
    <property type="term" value="P:regulation of pentose-phosphate shunt"/>
    <property type="evidence" value="ECO:0007669"/>
    <property type="project" value="TreeGrafter"/>
</dbReference>
<dbReference type="SUPFAM" id="SSF53254">
    <property type="entry name" value="Phosphoglycerate mutase-like"/>
    <property type="match status" value="1"/>
</dbReference>
<keyword evidence="5" id="KW-1185">Reference proteome</keyword>
<evidence type="ECO:0000313" key="4">
    <source>
        <dbReference type="EMBL" id="PYE54778.1"/>
    </source>
</evidence>
<feature type="binding site" evidence="3">
    <location>
        <begin position="9"/>
        <end position="16"/>
    </location>
    <ligand>
        <name>substrate</name>
    </ligand>
</feature>
<accession>A0A318S983</accession>
<dbReference type="Gene3D" id="3.40.50.1240">
    <property type="entry name" value="Phosphoglycerate mutase-like"/>
    <property type="match status" value="1"/>
</dbReference>
<dbReference type="AlphaFoldDB" id="A0A318S983"/>
<dbReference type="EMBL" id="QJSX01000004">
    <property type="protein sequence ID" value="PYE54778.1"/>
    <property type="molecule type" value="Genomic_DNA"/>
</dbReference>
<feature type="active site" description="Tele-phosphohistidine intermediate" evidence="2">
    <location>
        <position position="10"/>
    </location>
</feature>
<dbReference type="CDD" id="cd07067">
    <property type="entry name" value="HP_PGM_like"/>
    <property type="match status" value="1"/>
</dbReference>
<dbReference type="PANTHER" id="PTHR46517:SF1">
    <property type="entry name" value="FRUCTOSE-2,6-BISPHOSPHATASE TIGAR"/>
    <property type="match status" value="1"/>
</dbReference>
<dbReference type="Pfam" id="PF00300">
    <property type="entry name" value="His_Phos_1"/>
    <property type="match status" value="1"/>
</dbReference>
<dbReference type="GO" id="GO:0005829">
    <property type="term" value="C:cytosol"/>
    <property type="evidence" value="ECO:0007669"/>
    <property type="project" value="TreeGrafter"/>
</dbReference>
<protein>
    <submittedName>
        <fullName evidence="4">Putative phosphoglycerate mutase</fullName>
    </submittedName>
</protein>
<organism evidence="4 5">
    <name type="scientific">Deinococcus yavapaiensis KR-236</name>
    <dbReference type="NCBI Taxonomy" id="694435"/>
    <lineage>
        <taxon>Bacteria</taxon>
        <taxon>Thermotogati</taxon>
        <taxon>Deinococcota</taxon>
        <taxon>Deinococci</taxon>
        <taxon>Deinococcales</taxon>
        <taxon>Deinococcaceae</taxon>
        <taxon>Deinococcus</taxon>
    </lineage>
</organism>
<evidence type="ECO:0000256" key="2">
    <source>
        <dbReference type="PIRSR" id="PIRSR613078-1"/>
    </source>
</evidence>
<reference evidence="4 5" key="1">
    <citation type="submission" date="2018-06" db="EMBL/GenBank/DDBJ databases">
        <title>Genomic Encyclopedia of Type Strains, Phase IV (KMG-IV): sequencing the most valuable type-strain genomes for metagenomic binning, comparative biology and taxonomic classification.</title>
        <authorList>
            <person name="Goeker M."/>
        </authorList>
    </citation>
    <scope>NUCLEOTIDE SEQUENCE [LARGE SCALE GENOMIC DNA]</scope>
    <source>
        <strain evidence="4 5">DSM 18048</strain>
    </source>
</reference>
<dbReference type="OrthoDB" id="64342at2"/>
<dbReference type="InterPro" id="IPR029033">
    <property type="entry name" value="His_PPase_superfam"/>
</dbReference>
<dbReference type="InterPro" id="IPR051695">
    <property type="entry name" value="Phosphoglycerate_Mutase"/>
</dbReference>
<dbReference type="InterPro" id="IPR013078">
    <property type="entry name" value="His_Pase_superF_clade-1"/>
</dbReference>
<comment type="caution">
    <text evidence="4">The sequence shown here is derived from an EMBL/GenBank/DDBJ whole genome shotgun (WGS) entry which is preliminary data.</text>
</comment>